<protein>
    <submittedName>
        <fullName evidence="2">Uncharacterized protein</fullName>
    </submittedName>
</protein>
<feature type="region of interest" description="Disordered" evidence="1">
    <location>
        <begin position="1"/>
        <end position="20"/>
    </location>
</feature>
<evidence type="ECO:0000256" key="1">
    <source>
        <dbReference type="SAM" id="MobiDB-lite"/>
    </source>
</evidence>
<organism evidence="2 3">
    <name type="scientific">Collybiopsis confluens</name>
    <dbReference type="NCBI Taxonomy" id="2823264"/>
    <lineage>
        <taxon>Eukaryota</taxon>
        <taxon>Fungi</taxon>
        <taxon>Dikarya</taxon>
        <taxon>Basidiomycota</taxon>
        <taxon>Agaricomycotina</taxon>
        <taxon>Agaricomycetes</taxon>
        <taxon>Agaricomycetidae</taxon>
        <taxon>Agaricales</taxon>
        <taxon>Marasmiineae</taxon>
        <taxon>Omphalotaceae</taxon>
        <taxon>Collybiopsis</taxon>
    </lineage>
</organism>
<evidence type="ECO:0000313" key="3">
    <source>
        <dbReference type="Proteomes" id="UP000518752"/>
    </source>
</evidence>
<name>A0A8H5HCH6_9AGAR</name>
<comment type="caution">
    <text evidence="2">The sequence shown here is derived from an EMBL/GenBank/DDBJ whole genome shotgun (WGS) entry which is preliminary data.</text>
</comment>
<proteinExistence type="predicted"/>
<evidence type="ECO:0000313" key="2">
    <source>
        <dbReference type="EMBL" id="KAF5380718.1"/>
    </source>
</evidence>
<accession>A0A8H5HCH6</accession>
<dbReference type="EMBL" id="JAACJN010000063">
    <property type="protein sequence ID" value="KAF5380718.1"/>
    <property type="molecule type" value="Genomic_DNA"/>
</dbReference>
<sequence length="414" mass="45443">MPAAEITTHPLQLPSYESVNSPPPNYSIDPICGEQSIQSTPRTRARPTGTFIHKTSGNTTVVLMDQQEGVVVPEYGRQGIVNGLISFASREPVHEVKLKLHGHMDLVICGNISQNTNLVDFSYTLWKIDLGALATSVCPSELPFTCIFPSTYKDRLGREVPLPPSIHASYPGSTGLTASCVYTLTVKVVKSRGRNFFTQIKKITIPLNYRPKFRGPHSSLSPHPDLFSDVKIAPEEWHQSMATVRSRKPALTPPVQCHLFIPSVRIFAFSDPIPFHVQITGQLSSLQQLVYGSKSKYAPKIRVYLLRQLTVDVCGQKGCKNVTLAEGTLSPRPPPITLPPAGREDSLDWEGVLRCDPYDSSSYGISGFIAGDLTVKDFMVLSISPPNPLKSDLLPAQVSVTIKLVTESAEVRVD</sequence>
<dbReference type="AlphaFoldDB" id="A0A8H5HCH6"/>
<dbReference type="Proteomes" id="UP000518752">
    <property type="component" value="Unassembled WGS sequence"/>
</dbReference>
<dbReference type="OrthoDB" id="3252135at2759"/>
<reference evidence="2 3" key="1">
    <citation type="journal article" date="2020" name="ISME J.">
        <title>Uncovering the hidden diversity of litter-decomposition mechanisms in mushroom-forming fungi.</title>
        <authorList>
            <person name="Floudas D."/>
            <person name="Bentzer J."/>
            <person name="Ahren D."/>
            <person name="Johansson T."/>
            <person name="Persson P."/>
            <person name="Tunlid A."/>
        </authorList>
    </citation>
    <scope>NUCLEOTIDE SEQUENCE [LARGE SCALE GENOMIC DNA]</scope>
    <source>
        <strain evidence="2 3">CBS 406.79</strain>
    </source>
</reference>
<keyword evidence="3" id="KW-1185">Reference proteome</keyword>
<gene>
    <name evidence="2" type="ORF">D9757_007056</name>
</gene>